<comment type="caution">
    <text evidence="3">The sequence shown here is derived from an EMBL/GenBank/DDBJ whole genome shotgun (WGS) entry which is preliminary data.</text>
</comment>
<dbReference type="CDD" id="cd01650">
    <property type="entry name" value="RT_nLTR_like"/>
    <property type="match status" value="1"/>
</dbReference>
<dbReference type="InterPro" id="IPR000477">
    <property type="entry name" value="RT_dom"/>
</dbReference>
<organism evidence="3 4">
    <name type="scientific">Hibiscus syriacus</name>
    <name type="common">Rose of Sharon</name>
    <dbReference type="NCBI Taxonomy" id="106335"/>
    <lineage>
        <taxon>Eukaryota</taxon>
        <taxon>Viridiplantae</taxon>
        <taxon>Streptophyta</taxon>
        <taxon>Embryophyta</taxon>
        <taxon>Tracheophyta</taxon>
        <taxon>Spermatophyta</taxon>
        <taxon>Magnoliopsida</taxon>
        <taxon>eudicotyledons</taxon>
        <taxon>Gunneridae</taxon>
        <taxon>Pentapetalae</taxon>
        <taxon>rosids</taxon>
        <taxon>malvids</taxon>
        <taxon>Malvales</taxon>
        <taxon>Malvaceae</taxon>
        <taxon>Malvoideae</taxon>
        <taxon>Hibiscus</taxon>
    </lineage>
</organism>
<dbReference type="EMBL" id="VEPZ02001508">
    <property type="protein sequence ID" value="KAE8670535.1"/>
    <property type="molecule type" value="Genomic_DNA"/>
</dbReference>
<reference evidence="3" key="1">
    <citation type="submission" date="2019-09" db="EMBL/GenBank/DDBJ databases">
        <title>Draft genome information of white flower Hibiscus syriacus.</title>
        <authorList>
            <person name="Kim Y.-M."/>
        </authorList>
    </citation>
    <scope>NUCLEOTIDE SEQUENCE [LARGE SCALE GENOMIC DNA]</scope>
    <source>
        <strain evidence="3">YM2019G1</strain>
    </source>
</reference>
<dbReference type="InterPro" id="IPR002156">
    <property type="entry name" value="RNaseH_domain"/>
</dbReference>
<dbReference type="Gene3D" id="3.30.420.10">
    <property type="entry name" value="Ribonuclease H-like superfamily/Ribonuclease H"/>
    <property type="match status" value="1"/>
</dbReference>
<dbReference type="GO" id="GO:0004523">
    <property type="term" value="F:RNA-DNA hybrid ribonuclease activity"/>
    <property type="evidence" value="ECO:0007669"/>
    <property type="project" value="InterPro"/>
</dbReference>
<gene>
    <name evidence="3" type="ORF">F3Y22_tig00112127pilonHSYRG00086</name>
</gene>
<dbReference type="AlphaFoldDB" id="A0A6A2XUN2"/>
<dbReference type="Proteomes" id="UP000436088">
    <property type="component" value="Unassembled WGS sequence"/>
</dbReference>
<dbReference type="SUPFAM" id="SSF53098">
    <property type="entry name" value="Ribonuclease H-like"/>
    <property type="match status" value="1"/>
</dbReference>
<evidence type="ECO:0000313" key="4">
    <source>
        <dbReference type="Proteomes" id="UP000436088"/>
    </source>
</evidence>
<dbReference type="CDD" id="cd06222">
    <property type="entry name" value="RNase_H_like"/>
    <property type="match status" value="1"/>
</dbReference>
<feature type="domain" description="Reverse transcriptase" evidence="1">
    <location>
        <begin position="251"/>
        <end position="397"/>
    </location>
</feature>
<dbReference type="GO" id="GO:0003676">
    <property type="term" value="F:nucleic acid binding"/>
    <property type="evidence" value="ECO:0007669"/>
    <property type="project" value="InterPro"/>
</dbReference>
<feature type="domain" description="RNase H type-1" evidence="2">
    <location>
        <begin position="668"/>
        <end position="787"/>
    </location>
</feature>
<dbReference type="InterPro" id="IPR012337">
    <property type="entry name" value="RNaseH-like_sf"/>
</dbReference>
<dbReference type="InterPro" id="IPR044730">
    <property type="entry name" value="RNase_H-like_dom_plant"/>
</dbReference>
<sequence>MLWQCLKVIMSWQCLNKHVAVKQIQLVRLLDFKIPIALRPWGFPVSGNSFYATVVYAIPSGSGPDNWNKSVFGFIGVKKRTLMARIRGIQKATQARSSAYLSKLESDLLIELEILLDQEEVIWMQKSRLDRVLLGDRNTKYFHRRDIGRKQRNRISSLKIDDGDWCNDDTTLKEVAINFFTNIFTGDSNNAGPFPISGVFPFLDPTLFMTLDSFIQKQWGILGPSVCRIIQRIFGGIPLERALNNTIIVLIPKRDHPKSFANFRPISLCMVIYKLISKIFVRRLKPLFPLLIRDNQTSFITGRSVMENIIVNQEVIQSMRSLKTKKGWMTIKVDLEKAFDRLEWNFIAGTLLDAGLPSGIRRIIMDNITSTRHLINFSVSTEDWEPFRFVKNGSPLSHLFFADDLILYSRAVMTHAKIIKDTLTVFGNSSGHHELDCLGKYLGILVLHRRTKCSNYDFILDKIRNRISGWAARFLTMAGRIVLANSTLLAILVYFMQPTMLPKRVCLDIEKLVPSRSRGLGLRKVNEFNVAFILKIGFALITNANSLWTRLLHEKYMMVPSLGLLSEREVNAEFLFLDFSIMDFTNNRGEWDYGKLSRTFTNDQLGELLNARNDYVLNISKVSTVGILRKWITWAMYYHGSHVPPISPVALQQPAKWMRPNPGWLCLNVDVAISSTTGISSVGGHFWDHRGTWISGFQKSIGIVSTIQVEPWAILIGLQCDQKEGFEMVQIQSGCAKAVDMVNNPNASRNPLSLVRLIDAIRCSARATNVVWTPRECNKPADYLARTATPHSLELICLSLPPAEVISLLEQDSVAAPLLQ</sequence>
<dbReference type="PANTHER" id="PTHR19446">
    <property type="entry name" value="REVERSE TRANSCRIPTASES"/>
    <property type="match status" value="1"/>
</dbReference>
<dbReference type="InterPro" id="IPR036397">
    <property type="entry name" value="RNaseH_sf"/>
</dbReference>
<dbReference type="SUPFAM" id="SSF56672">
    <property type="entry name" value="DNA/RNA polymerases"/>
    <property type="match status" value="1"/>
</dbReference>
<dbReference type="Pfam" id="PF13456">
    <property type="entry name" value="RVT_3"/>
    <property type="match status" value="1"/>
</dbReference>
<dbReference type="InterPro" id="IPR043502">
    <property type="entry name" value="DNA/RNA_pol_sf"/>
</dbReference>
<keyword evidence="4" id="KW-1185">Reference proteome</keyword>
<accession>A0A6A2XUN2</accession>
<proteinExistence type="predicted"/>
<dbReference type="Pfam" id="PF00078">
    <property type="entry name" value="RVT_1"/>
    <property type="match status" value="1"/>
</dbReference>
<name>A0A6A2XUN2_HIBSY</name>
<protein>
    <recommendedName>
        <fullName evidence="5">Reverse transcriptase domain-containing protein</fullName>
    </recommendedName>
</protein>
<evidence type="ECO:0000259" key="1">
    <source>
        <dbReference type="Pfam" id="PF00078"/>
    </source>
</evidence>
<evidence type="ECO:0000259" key="2">
    <source>
        <dbReference type="Pfam" id="PF13456"/>
    </source>
</evidence>
<evidence type="ECO:0008006" key="5">
    <source>
        <dbReference type="Google" id="ProtNLM"/>
    </source>
</evidence>
<evidence type="ECO:0000313" key="3">
    <source>
        <dbReference type="EMBL" id="KAE8670535.1"/>
    </source>
</evidence>